<dbReference type="GO" id="GO:0016020">
    <property type="term" value="C:membrane"/>
    <property type="evidence" value="ECO:0007669"/>
    <property type="project" value="UniProtKB-SubCell"/>
</dbReference>
<comment type="catalytic activity">
    <reaction evidence="1">
        <text>S-ubiquitinyl-[E2 ubiquitin-conjugating enzyme]-L-cysteine + [acceptor protein]-L-lysine = [E2 ubiquitin-conjugating enzyme]-L-cysteine + N(6)-ubiquitinyl-[acceptor protein]-L-lysine.</text>
        <dbReference type="EC" id="2.3.2.27"/>
    </reaction>
</comment>
<dbReference type="SMART" id="SM00184">
    <property type="entry name" value="RING"/>
    <property type="match status" value="1"/>
</dbReference>
<organism evidence="17 18">
    <name type="scientific">Dorcoceras hygrometricum</name>
    <dbReference type="NCBI Taxonomy" id="472368"/>
    <lineage>
        <taxon>Eukaryota</taxon>
        <taxon>Viridiplantae</taxon>
        <taxon>Streptophyta</taxon>
        <taxon>Embryophyta</taxon>
        <taxon>Tracheophyta</taxon>
        <taxon>Spermatophyta</taxon>
        <taxon>Magnoliopsida</taxon>
        <taxon>eudicotyledons</taxon>
        <taxon>Gunneridae</taxon>
        <taxon>Pentapetalae</taxon>
        <taxon>asterids</taxon>
        <taxon>lamiids</taxon>
        <taxon>Lamiales</taxon>
        <taxon>Gesneriaceae</taxon>
        <taxon>Didymocarpoideae</taxon>
        <taxon>Trichosporeae</taxon>
        <taxon>Loxocarpinae</taxon>
        <taxon>Dorcoceras</taxon>
    </lineage>
</organism>
<dbReference type="GO" id="GO:0061630">
    <property type="term" value="F:ubiquitin protein ligase activity"/>
    <property type="evidence" value="ECO:0007669"/>
    <property type="project" value="UniProtKB-EC"/>
</dbReference>
<gene>
    <name evidence="17" type="ORF">F511_08243</name>
</gene>
<dbReference type="EMBL" id="KV014884">
    <property type="protein sequence ID" value="KZV21478.1"/>
    <property type="molecule type" value="Genomic_DNA"/>
</dbReference>
<accession>A0A2Z7AJD1</accession>
<evidence type="ECO:0000256" key="4">
    <source>
        <dbReference type="ARBA" id="ARBA00012483"/>
    </source>
</evidence>
<evidence type="ECO:0000256" key="8">
    <source>
        <dbReference type="ARBA" id="ARBA00022771"/>
    </source>
</evidence>
<sequence length="362" mass="41862">MIKHKILLHKNQTFLSSFQLRTRQLFYSIRFLFNGGCTNLRLTSESLPPCPSVSADNSFLTLAIVVLCIASAVFLLVSYYVFVIKGYFRWQQIDPLRSFSFRRDEDSMSFRSPSRQSRGLDELLVLEIPTFQYRQSESTEICDSKFSKCVVCLNEFKKNDLMRVLPKCSHAFHSDCIDVWLQKNSNCPLCRSTISGRNRCRIEKITAPYSSPRDSEPVGGRSIVGDQDFLYTGKMEQGVHPVASKKIRGDLNRFLVQSLSHYFEKVKDNQFSVQPIRRSFSMDSAVDRHVYISVQGYLVQNRNLRQARNSEESSSRSQRSIFFLVDKQADQEMLFFLLNFVMKFFLTLFMIGFQQSSNSGLK</sequence>
<evidence type="ECO:0000256" key="9">
    <source>
        <dbReference type="ARBA" id="ARBA00022786"/>
    </source>
</evidence>
<evidence type="ECO:0000256" key="15">
    <source>
        <dbReference type="SAM" id="Phobius"/>
    </source>
</evidence>
<evidence type="ECO:0000256" key="14">
    <source>
        <dbReference type="PROSITE-ProRule" id="PRU00175"/>
    </source>
</evidence>
<name>A0A2Z7AJD1_9LAMI</name>
<comment type="subcellular location">
    <subcellularLocation>
        <location evidence="2">Membrane</location>
        <topology evidence="2">Single-pass membrane protein</topology>
    </subcellularLocation>
</comment>
<dbReference type="PROSITE" id="PS50089">
    <property type="entry name" value="ZF_RING_2"/>
    <property type="match status" value="1"/>
</dbReference>
<protein>
    <recommendedName>
        <fullName evidence="4">RING-type E3 ubiquitin transferase</fullName>
        <ecNumber evidence="4">2.3.2.27</ecNumber>
    </recommendedName>
</protein>
<evidence type="ECO:0000256" key="1">
    <source>
        <dbReference type="ARBA" id="ARBA00000900"/>
    </source>
</evidence>
<comment type="pathway">
    <text evidence="3">Protein modification; protein ubiquitination.</text>
</comment>
<dbReference type="PANTHER" id="PTHR46913:SF18">
    <property type="entry name" value="RING-TYPE E3 UBIQUITIN TRANSFERASE"/>
    <property type="match status" value="1"/>
</dbReference>
<feature type="domain" description="RING-type" evidence="16">
    <location>
        <begin position="149"/>
        <end position="191"/>
    </location>
</feature>
<feature type="transmembrane region" description="Helical" evidence="15">
    <location>
        <begin position="59"/>
        <end position="82"/>
    </location>
</feature>
<keyword evidence="9" id="KW-0833">Ubl conjugation pathway</keyword>
<dbReference type="InterPro" id="IPR001841">
    <property type="entry name" value="Znf_RING"/>
</dbReference>
<evidence type="ECO:0000256" key="12">
    <source>
        <dbReference type="ARBA" id="ARBA00023136"/>
    </source>
</evidence>
<keyword evidence="8 14" id="KW-0863">Zinc-finger</keyword>
<feature type="transmembrane region" description="Helical" evidence="15">
    <location>
        <begin position="333"/>
        <end position="353"/>
    </location>
</feature>
<dbReference type="AlphaFoldDB" id="A0A2Z7AJD1"/>
<dbReference type="OrthoDB" id="8062037at2759"/>
<dbReference type="CDD" id="cd16461">
    <property type="entry name" value="RING-H2_EL5-like"/>
    <property type="match status" value="1"/>
</dbReference>
<evidence type="ECO:0000313" key="17">
    <source>
        <dbReference type="EMBL" id="KZV21478.1"/>
    </source>
</evidence>
<evidence type="ECO:0000259" key="16">
    <source>
        <dbReference type="PROSITE" id="PS50089"/>
    </source>
</evidence>
<keyword evidence="5" id="KW-0808">Transferase</keyword>
<evidence type="ECO:0000256" key="13">
    <source>
        <dbReference type="ARBA" id="ARBA00024209"/>
    </source>
</evidence>
<keyword evidence="10" id="KW-0862">Zinc</keyword>
<dbReference type="InterPro" id="IPR013083">
    <property type="entry name" value="Znf_RING/FYVE/PHD"/>
</dbReference>
<evidence type="ECO:0000256" key="10">
    <source>
        <dbReference type="ARBA" id="ARBA00022833"/>
    </source>
</evidence>
<keyword evidence="6 15" id="KW-0812">Transmembrane</keyword>
<dbReference type="InterPro" id="IPR044600">
    <property type="entry name" value="ATL1/ATL16-like"/>
</dbReference>
<dbReference type="GO" id="GO:0016567">
    <property type="term" value="P:protein ubiquitination"/>
    <property type="evidence" value="ECO:0007669"/>
    <property type="project" value="InterPro"/>
</dbReference>
<dbReference type="Gene3D" id="3.30.40.10">
    <property type="entry name" value="Zinc/RING finger domain, C3HC4 (zinc finger)"/>
    <property type="match status" value="1"/>
</dbReference>
<reference evidence="17 18" key="1">
    <citation type="journal article" date="2015" name="Proc. Natl. Acad. Sci. U.S.A.">
        <title>The resurrection genome of Boea hygrometrica: A blueprint for survival of dehydration.</title>
        <authorList>
            <person name="Xiao L."/>
            <person name="Yang G."/>
            <person name="Zhang L."/>
            <person name="Yang X."/>
            <person name="Zhao S."/>
            <person name="Ji Z."/>
            <person name="Zhou Q."/>
            <person name="Hu M."/>
            <person name="Wang Y."/>
            <person name="Chen M."/>
            <person name="Xu Y."/>
            <person name="Jin H."/>
            <person name="Xiao X."/>
            <person name="Hu G."/>
            <person name="Bao F."/>
            <person name="Hu Y."/>
            <person name="Wan P."/>
            <person name="Li L."/>
            <person name="Deng X."/>
            <person name="Kuang T."/>
            <person name="Xiang C."/>
            <person name="Zhu J.K."/>
            <person name="Oliver M.J."/>
            <person name="He Y."/>
        </authorList>
    </citation>
    <scope>NUCLEOTIDE SEQUENCE [LARGE SCALE GENOMIC DNA]</scope>
    <source>
        <strain evidence="18">cv. XS01</strain>
    </source>
</reference>
<evidence type="ECO:0000256" key="2">
    <source>
        <dbReference type="ARBA" id="ARBA00004167"/>
    </source>
</evidence>
<keyword evidence="18" id="KW-1185">Reference proteome</keyword>
<proteinExistence type="inferred from homology"/>
<keyword evidence="11 15" id="KW-1133">Transmembrane helix</keyword>
<evidence type="ECO:0000256" key="5">
    <source>
        <dbReference type="ARBA" id="ARBA00022679"/>
    </source>
</evidence>
<dbReference type="Pfam" id="PF13639">
    <property type="entry name" value="zf-RING_2"/>
    <property type="match status" value="1"/>
</dbReference>
<evidence type="ECO:0000256" key="11">
    <source>
        <dbReference type="ARBA" id="ARBA00022989"/>
    </source>
</evidence>
<dbReference type="SUPFAM" id="SSF57850">
    <property type="entry name" value="RING/U-box"/>
    <property type="match status" value="1"/>
</dbReference>
<comment type="similarity">
    <text evidence="13">Belongs to the RING-type zinc finger family. ATL subfamily.</text>
</comment>
<dbReference type="Proteomes" id="UP000250235">
    <property type="component" value="Unassembled WGS sequence"/>
</dbReference>
<evidence type="ECO:0000256" key="6">
    <source>
        <dbReference type="ARBA" id="ARBA00022692"/>
    </source>
</evidence>
<dbReference type="GO" id="GO:0008270">
    <property type="term" value="F:zinc ion binding"/>
    <property type="evidence" value="ECO:0007669"/>
    <property type="project" value="UniProtKB-KW"/>
</dbReference>
<dbReference type="EC" id="2.3.2.27" evidence="4"/>
<dbReference type="FunFam" id="3.30.40.10:FF:000187">
    <property type="entry name" value="E3 ubiquitin-protein ligase ATL6"/>
    <property type="match status" value="1"/>
</dbReference>
<evidence type="ECO:0000256" key="3">
    <source>
        <dbReference type="ARBA" id="ARBA00004906"/>
    </source>
</evidence>
<keyword evidence="7" id="KW-0479">Metal-binding</keyword>
<dbReference type="PANTHER" id="PTHR46913">
    <property type="entry name" value="RING-H2 FINGER PROTEIN ATL16"/>
    <property type="match status" value="1"/>
</dbReference>
<evidence type="ECO:0000313" key="18">
    <source>
        <dbReference type="Proteomes" id="UP000250235"/>
    </source>
</evidence>
<keyword evidence="12 15" id="KW-0472">Membrane</keyword>
<evidence type="ECO:0000256" key="7">
    <source>
        <dbReference type="ARBA" id="ARBA00022723"/>
    </source>
</evidence>